<evidence type="ECO:0000256" key="3">
    <source>
        <dbReference type="ARBA" id="ARBA00022729"/>
    </source>
</evidence>
<dbReference type="Gene3D" id="2.60.120.40">
    <property type="match status" value="1"/>
</dbReference>
<dbReference type="PANTHER" id="PTHR22923:SF116">
    <property type="entry name" value="C1Q DOMAIN-CONTAINING PROTEIN"/>
    <property type="match status" value="1"/>
</dbReference>
<feature type="domain" description="Ig-like" evidence="6">
    <location>
        <begin position="163"/>
        <end position="235"/>
    </location>
</feature>
<dbReference type="GO" id="GO:0005576">
    <property type="term" value="C:extracellular region"/>
    <property type="evidence" value="ECO:0007669"/>
    <property type="project" value="UniProtKB-SubCell"/>
</dbReference>
<evidence type="ECO:0000256" key="2">
    <source>
        <dbReference type="ARBA" id="ARBA00022525"/>
    </source>
</evidence>
<dbReference type="InterPro" id="IPR001073">
    <property type="entry name" value="C1q_dom"/>
</dbReference>
<evidence type="ECO:0000256" key="5">
    <source>
        <dbReference type="SAM" id="SignalP"/>
    </source>
</evidence>
<dbReference type="InterPro" id="IPR008983">
    <property type="entry name" value="Tumour_necrosis_fac-like_dom"/>
</dbReference>
<evidence type="ECO:0000256" key="4">
    <source>
        <dbReference type="SAM" id="Coils"/>
    </source>
</evidence>
<dbReference type="PRINTS" id="PR00007">
    <property type="entry name" value="COMPLEMNTC1Q"/>
</dbReference>
<dbReference type="SMART" id="SM00110">
    <property type="entry name" value="C1Q"/>
    <property type="match status" value="1"/>
</dbReference>
<dbReference type="SUPFAM" id="SSF49842">
    <property type="entry name" value="TNF-like"/>
    <property type="match status" value="1"/>
</dbReference>
<feature type="coiled-coil region" evidence="4">
    <location>
        <begin position="236"/>
        <end position="291"/>
    </location>
</feature>
<keyword evidence="9" id="KW-1185">Reference proteome</keyword>
<dbReference type="PANTHER" id="PTHR22923">
    <property type="entry name" value="CEREBELLIN-RELATED"/>
    <property type="match status" value="1"/>
</dbReference>
<dbReference type="InterPro" id="IPR007110">
    <property type="entry name" value="Ig-like_dom"/>
</dbReference>
<evidence type="ECO:0000313" key="8">
    <source>
        <dbReference type="EMBL" id="KAK7090420.1"/>
    </source>
</evidence>
<dbReference type="Pfam" id="PF00386">
    <property type="entry name" value="C1q"/>
    <property type="match status" value="1"/>
</dbReference>
<gene>
    <name evidence="8" type="ORF">V1264_010218</name>
</gene>
<keyword evidence="3 5" id="KW-0732">Signal</keyword>
<comment type="caution">
    <text evidence="8">The sequence shown here is derived from an EMBL/GenBank/DDBJ whole genome shotgun (WGS) entry which is preliminary data.</text>
</comment>
<dbReference type="Gene3D" id="2.60.40.10">
    <property type="entry name" value="Immunoglobulins"/>
    <property type="match status" value="1"/>
</dbReference>
<evidence type="ECO:0000259" key="7">
    <source>
        <dbReference type="PROSITE" id="PS50871"/>
    </source>
</evidence>
<feature type="domain" description="C1q" evidence="7">
    <location>
        <begin position="291"/>
        <end position="423"/>
    </location>
</feature>
<accession>A0AAN9AP06</accession>
<protein>
    <submittedName>
        <fullName evidence="8">Uncharacterized protein</fullName>
    </submittedName>
</protein>
<proteinExistence type="predicted"/>
<feature type="signal peptide" evidence="5">
    <location>
        <begin position="1"/>
        <end position="20"/>
    </location>
</feature>
<dbReference type="Proteomes" id="UP001374579">
    <property type="component" value="Unassembled WGS sequence"/>
</dbReference>
<comment type="subcellular location">
    <subcellularLocation>
        <location evidence="1">Secreted</location>
    </subcellularLocation>
</comment>
<sequence>MSKTIVAGLVLAVLSTGADGLLWSSGLQDNAVVYACAGGTLSLPWNLTLSGGDSIVDIQWFYLGLSEELIATEAHGNVLTMPAFSGRVRKISNVGIDIDGMQVLDKGNYSVEIVGRSAAGDLVNLRRSVHVFILDGLQTTDNNLHVTQQPVAEYDNSTDQYHVVLRCGTFEYPTQPPFDVTWETPLGQTEQSSSYKDGTFLLKLPNPVEGGTYTCRLPPSAACLHGNGTGEATLTVDKTEARLAVLEARQESLENKNSDLTNKYTTLKLEKDALENRVDDLQDKNTALAGLLNQTVSFHARLHVTQYNLPVGSSLILPRVLNNHGNAYDNDTGKFTAPYTATYCFLATTEDVNVNGRSALSLMVDDTEVDYTETSVALTWQSASLHAVVHLTAGQEAWLKVRVSDNYFDTYGTAFSGFLVDHS</sequence>
<dbReference type="PROSITE" id="PS50871">
    <property type="entry name" value="C1Q"/>
    <property type="match status" value="1"/>
</dbReference>
<organism evidence="8 9">
    <name type="scientific">Littorina saxatilis</name>
    <dbReference type="NCBI Taxonomy" id="31220"/>
    <lineage>
        <taxon>Eukaryota</taxon>
        <taxon>Metazoa</taxon>
        <taxon>Spiralia</taxon>
        <taxon>Lophotrochozoa</taxon>
        <taxon>Mollusca</taxon>
        <taxon>Gastropoda</taxon>
        <taxon>Caenogastropoda</taxon>
        <taxon>Littorinimorpha</taxon>
        <taxon>Littorinoidea</taxon>
        <taxon>Littorinidae</taxon>
        <taxon>Littorina</taxon>
    </lineage>
</organism>
<evidence type="ECO:0000313" key="9">
    <source>
        <dbReference type="Proteomes" id="UP001374579"/>
    </source>
</evidence>
<keyword evidence="2" id="KW-0964">Secreted</keyword>
<dbReference type="AlphaFoldDB" id="A0AAN9AP06"/>
<evidence type="ECO:0000259" key="6">
    <source>
        <dbReference type="PROSITE" id="PS50835"/>
    </source>
</evidence>
<reference evidence="8 9" key="1">
    <citation type="submission" date="2024-02" db="EMBL/GenBank/DDBJ databases">
        <title>Chromosome-scale genome assembly of the rough periwinkle Littorina saxatilis.</title>
        <authorList>
            <person name="De Jode A."/>
            <person name="Faria R."/>
            <person name="Formenti G."/>
            <person name="Sims Y."/>
            <person name="Smith T.P."/>
            <person name="Tracey A."/>
            <person name="Wood J.M.D."/>
            <person name="Zagrodzka Z.B."/>
            <person name="Johannesson K."/>
            <person name="Butlin R.K."/>
            <person name="Leder E.H."/>
        </authorList>
    </citation>
    <scope>NUCLEOTIDE SEQUENCE [LARGE SCALE GENOMIC DNA]</scope>
    <source>
        <strain evidence="8">Snail1</strain>
        <tissue evidence="8">Muscle</tissue>
    </source>
</reference>
<feature type="chain" id="PRO_5042899332" evidence="5">
    <location>
        <begin position="21"/>
        <end position="423"/>
    </location>
</feature>
<keyword evidence="4" id="KW-0175">Coiled coil</keyword>
<dbReference type="InterPro" id="IPR013783">
    <property type="entry name" value="Ig-like_fold"/>
</dbReference>
<dbReference type="PROSITE" id="PS50835">
    <property type="entry name" value="IG_LIKE"/>
    <property type="match status" value="1"/>
</dbReference>
<dbReference type="EMBL" id="JBAMIC010000024">
    <property type="protein sequence ID" value="KAK7090420.1"/>
    <property type="molecule type" value="Genomic_DNA"/>
</dbReference>
<evidence type="ECO:0000256" key="1">
    <source>
        <dbReference type="ARBA" id="ARBA00004613"/>
    </source>
</evidence>
<dbReference type="InterPro" id="IPR050822">
    <property type="entry name" value="Cerebellin_Synaptic_Org"/>
</dbReference>
<name>A0AAN9AP06_9CAEN</name>